<dbReference type="InterPro" id="IPR007110">
    <property type="entry name" value="Ig-like_dom"/>
</dbReference>
<dbReference type="FunFam" id="2.60.40.10:FF:000375">
    <property type="entry name" value="Sodium channel beta 1 subunit"/>
    <property type="match status" value="1"/>
</dbReference>
<dbReference type="InParanoid" id="A0A3P8VV73"/>
<keyword evidence="4" id="KW-0894">Sodium channel</keyword>
<dbReference type="SUPFAM" id="SSF48726">
    <property type="entry name" value="Immunoglobulin"/>
    <property type="match status" value="1"/>
</dbReference>
<dbReference type="PANTHER" id="PTHR10546:SF4">
    <property type="entry name" value="SODIUM CHANNEL SUBUNIT BETA-3"/>
    <property type="match status" value="1"/>
</dbReference>
<dbReference type="InterPro" id="IPR013106">
    <property type="entry name" value="Ig_V-set"/>
</dbReference>
<dbReference type="GO" id="GO:0086091">
    <property type="term" value="P:regulation of heart rate by cardiac conduction"/>
    <property type="evidence" value="ECO:0007669"/>
    <property type="project" value="TreeGrafter"/>
</dbReference>
<name>A0A3P8VV73_CYNSE</name>
<feature type="transmembrane region" description="Helical" evidence="20">
    <location>
        <begin position="180"/>
        <end position="201"/>
    </location>
</feature>
<dbReference type="GO" id="GO:0086002">
    <property type="term" value="P:cardiac muscle cell action potential involved in contraction"/>
    <property type="evidence" value="ECO:0007669"/>
    <property type="project" value="TreeGrafter"/>
</dbReference>
<dbReference type="OrthoDB" id="8868224at2759"/>
<keyword evidence="7" id="KW-0732">Signal</keyword>
<keyword evidence="23" id="KW-1185">Reference proteome</keyword>
<keyword evidence="8" id="KW-0851">Voltage-gated channel</keyword>
<comment type="similarity">
    <text evidence="2">Belongs to the sodium channel auxiliary subunit SCN3B (TC 8.A.17) family.</text>
</comment>
<dbReference type="PROSITE" id="PS50835">
    <property type="entry name" value="IG_LIKE"/>
    <property type="match status" value="1"/>
</dbReference>
<reference evidence="22" key="3">
    <citation type="submission" date="2025-09" db="UniProtKB">
        <authorList>
            <consortium name="Ensembl"/>
        </authorList>
    </citation>
    <scope>IDENTIFICATION</scope>
</reference>
<evidence type="ECO:0000256" key="4">
    <source>
        <dbReference type="ARBA" id="ARBA00022461"/>
    </source>
</evidence>
<evidence type="ECO:0000313" key="22">
    <source>
        <dbReference type="Ensembl" id="ENSCSEP00000019133.1"/>
    </source>
</evidence>
<dbReference type="KEGG" id="csem:103388843"/>
<evidence type="ECO:0000256" key="18">
    <source>
        <dbReference type="ARBA" id="ARBA00044530"/>
    </source>
</evidence>
<keyword evidence="17" id="KW-0393">Immunoglobulin domain</keyword>
<evidence type="ECO:0000256" key="15">
    <source>
        <dbReference type="ARBA" id="ARBA00023201"/>
    </source>
</evidence>
<dbReference type="InterPro" id="IPR027098">
    <property type="entry name" value="Na_channel_b1/b3"/>
</dbReference>
<keyword evidence="11" id="KW-0406">Ion transport</keyword>
<proteinExistence type="inferred from homology"/>
<dbReference type="GO" id="GO:0005272">
    <property type="term" value="F:sodium channel activity"/>
    <property type="evidence" value="ECO:0007669"/>
    <property type="project" value="UniProtKB-KW"/>
</dbReference>
<evidence type="ECO:0000256" key="17">
    <source>
        <dbReference type="ARBA" id="ARBA00023319"/>
    </source>
</evidence>
<keyword evidence="13" id="KW-1015">Disulfide bond</keyword>
<evidence type="ECO:0000256" key="2">
    <source>
        <dbReference type="ARBA" id="ARBA00010404"/>
    </source>
</evidence>
<evidence type="ECO:0000256" key="8">
    <source>
        <dbReference type="ARBA" id="ARBA00022882"/>
    </source>
</evidence>
<keyword evidence="12 20" id="KW-0472">Membrane</keyword>
<sequence length="222" mass="25542">MSWNYCQIFLHSMSGFSFPESTTGFLSLFAVSLFVSQCHGGCSEVDSLTEAVAGEGFSLKCISCKKREEVSARATVDWHFKPLGEKQYWHIFHYDHPRAETIHEQFNGRMEWQGTKKSDIQSGTIYIHNMTFNDTGTYRCTFQRTIFLVQNDVHHIVEKHVELSVVKVANREITSLISELMMYVLILVLQLWLILVLVSCYKKISNEYEAREAKLAPMSLTP</sequence>
<reference evidence="22 23" key="1">
    <citation type="journal article" date="2014" name="Nat. Genet.">
        <title>Whole-genome sequence of a flatfish provides insights into ZW sex chromosome evolution and adaptation to a benthic lifestyle.</title>
        <authorList>
            <person name="Chen S."/>
            <person name="Zhang G."/>
            <person name="Shao C."/>
            <person name="Huang Q."/>
            <person name="Liu G."/>
            <person name="Zhang P."/>
            <person name="Song W."/>
            <person name="An N."/>
            <person name="Chalopin D."/>
            <person name="Volff J.N."/>
            <person name="Hong Y."/>
            <person name="Li Q."/>
            <person name="Sha Z."/>
            <person name="Zhou H."/>
            <person name="Xie M."/>
            <person name="Yu Q."/>
            <person name="Liu Y."/>
            <person name="Xiang H."/>
            <person name="Wang N."/>
            <person name="Wu K."/>
            <person name="Yang C."/>
            <person name="Zhou Q."/>
            <person name="Liao X."/>
            <person name="Yang L."/>
            <person name="Hu Q."/>
            <person name="Zhang J."/>
            <person name="Meng L."/>
            <person name="Jin L."/>
            <person name="Tian Y."/>
            <person name="Lian J."/>
            <person name="Yang J."/>
            <person name="Miao G."/>
            <person name="Liu S."/>
            <person name="Liang Z."/>
            <person name="Yan F."/>
            <person name="Li Y."/>
            <person name="Sun B."/>
            <person name="Zhang H."/>
            <person name="Zhang J."/>
            <person name="Zhu Y."/>
            <person name="Du M."/>
            <person name="Zhao Y."/>
            <person name="Schartl M."/>
            <person name="Tang Q."/>
            <person name="Wang J."/>
        </authorList>
    </citation>
    <scope>NUCLEOTIDE SEQUENCE</scope>
</reference>
<dbReference type="Pfam" id="PF07686">
    <property type="entry name" value="V-set"/>
    <property type="match status" value="1"/>
</dbReference>
<dbReference type="PANTHER" id="PTHR10546">
    <property type="entry name" value="SODIUM CHANNEL SUBUNIT BETA-1 AND 3"/>
    <property type="match status" value="1"/>
</dbReference>
<evidence type="ECO:0000256" key="11">
    <source>
        <dbReference type="ARBA" id="ARBA00023065"/>
    </source>
</evidence>
<keyword evidence="14" id="KW-0325">Glycoprotein</keyword>
<evidence type="ECO:0000256" key="5">
    <source>
        <dbReference type="ARBA" id="ARBA00022475"/>
    </source>
</evidence>
<dbReference type="GO" id="GO:0001518">
    <property type="term" value="C:voltage-gated sodium channel complex"/>
    <property type="evidence" value="ECO:0007669"/>
    <property type="project" value="InterPro"/>
</dbReference>
<dbReference type="Proteomes" id="UP000265120">
    <property type="component" value="Chromosome 13"/>
</dbReference>
<evidence type="ECO:0000256" key="3">
    <source>
        <dbReference type="ARBA" id="ARBA00022448"/>
    </source>
</evidence>
<evidence type="ECO:0000256" key="12">
    <source>
        <dbReference type="ARBA" id="ARBA00023136"/>
    </source>
</evidence>
<evidence type="ECO:0000256" key="13">
    <source>
        <dbReference type="ARBA" id="ARBA00023157"/>
    </source>
</evidence>
<protein>
    <recommendedName>
        <fullName evidence="18">Sodium channel regulatory subunit beta-3</fullName>
    </recommendedName>
</protein>
<comment type="subunit">
    <text evidence="19">A voltage-gated sodium (Nav) channel consists of an ion-conducting pore-forming alpha subunit functional on its own that is regulated by one or more beta subunits. Forms homodimers and homotrimers. SCN3B is non-covalently associated with alpha subunits and induces the formation of alpha subunit oligomers, including trimers. Interacts with SCN5A/Nav1.5; regulatory subunit of SCN5A/Nav1.5. Interacts with SCN7A/Nav2.1; probable regulatory subunit of SCN7A/Nav2.1. Interacts with SCN10A; regulatory subunit of SCN10A/Nav1.8. Interacts with NFASC; probably involved in targeting the sodium channels to the nodes of Ranvier.</text>
</comment>
<dbReference type="InterPro" id="IPR036179">
    <property type="entry name" value="Ig-like_dom_sf"/>
</dbReference>
<evidence type="ECO:0000256" key="16">
    <source>
        <dbReference type="ARBA" id="ARBA00023303"/>
    </source>
</evidence>
<dbReference type="STRING" id="244447.ENSCSEP00000019133"/>
<keyword evidence="16" id="KW-0407">Ion channel</keyword>
<keyword evidence="6 20" id="KW-0812">Transmembrane</keyword>
<evidence type="ECO:0000259" key="21">
    <source>
        <dbReference type="PROSITE" id="PS50835"/>
    </source>
</evidence>
<comment type="subcellular location">
    <subcellularLocation>
        <location evidence="1">Cell membrane</location>
        <topology evidence="1">Single-pass type I membrane protein</topology>
    </subcellularLocation>
</comment>
<accession>A0A3P8VV73</accession>
<dbReference type="FunCoup" id="A0A3P8VV73">
    <property type="interactions" value="138"/>
</dbReference>
<keyword evidence="9 20" id="KW-1133">Transmembrane helix</keyword>
<evidence type="ECO:0000256" key="1">
    <source>
        <dbReference type="ARBA" id="ARBA00004251"/>
    </source>
</evidence>
<dbReference type="RefSeq" id="XP_008322260.1">
    <property type="nucleotide sequence ID" value="XM_008324038.3"/>
</dbReference>
<evidence type="ECO:0000256" key="10">
    <source>
        <dbReference type="ARBA" id="ARBA00023053"/>
    </source>
</evidence>
<evidence type="ECO:0000256" key="19">
    <source>
        <dbReference type="ARBA" id="ARBA00049669"/>
    </source>
</evidence>
<keyword evidence="3" id="KW-0813">Transport</keyword>
<dbReference type="GeneID" id="103388843"/>
<dbReference type="GeneTree" id="ENSGT00390000018560"/>
<dbReference type="InterPro" id="IPR013783">
    <property type="entry name" value="Ig-like_fold"/>
</dbReference>
<keyword evidence="5" id="KW-1003">Cell membrane</keyword>
<dbReference type="OMA" id="ISEIVMY"/>
<reference evidence="22" key="2">
    <citation type="submission" date="2025-08" db="UniProtKB">
        <authorList>
            <consortium name="Ensembl"/>
        </authorList>
    </citation>
    <scope>IDENTIFICATION</scope>
</reference>
<dbReference type="Gene3D" id="2.60.40.10">
    <property type="entry name" value="Immunoglobulins"/>
    <property type="match status" value="1"/>
</dbReference>
<evidence type="ECO:0000256" key="6">
    <source>
        <dbReference type="ARBA" id="ARBA00022692"/>
    </source>
</evidence>
<evidence type="ECO:0000256" key="20">
    <source>
        <dbReference type="SAM" id="Phobius"/>
    </source>
</evidence>
<evidence type="ECO:0000256" key="9">
    <source>
        <dbReference type="ARBA" id="ARBA00022989"/>
    </source>
</evidence>
<evidence type="ECO:0000256" key="14">
    <source>
        <dbReference type="ARBA" id="ARBA00023180"/>
    </source>
</evidence>
<keyword evidence="10" id="KW-0915">Sodium</keyword>
<dbReference type="Ensembl" id="ENSCSET00000019368.1">
    <property type="protein sequence ID" value="ENSCSEP00000019133.1"/>
    <property type="gene ID" value="ENSCSEG00000012255.1"/>
</dbReference>
<feature type="domain" description="Ig-like" evidence="21">
    <location>
        <begin position="19"/>
        <end position="164"/>
    </location>
</feature>
<keyword evidence="15" id="KW-0739">Sodium transport</keyword>
<organism evidence="22 23">
    <name type="scientific">Cynoglossus semilaevis</name>
    <name type="common">Tongue sole</name>
    <dbReference type="NCBI Taxonomy" id="244447"/>
    <lineage>
        <taxon>Eukaryota</taxon>
        <taxon>Metazoa</taxon>
        <taxon>Chordata</taxon>
        <taxon>Craniata</taxon>
        <taxon>Vertebrata</taxon>
        <taxon>Euteleostomi</taxon>
        <taxon>Actinopterygii</taxon>
        <taxon>Neopterygii</taxon>
        <taxon>Teleostei</taxon>
        <taxon>Neoteleostei</taxon>
        <taxon>Acanthomorphata</taxon>
        <taxon>Carangaria</taxon>
        <taxon>Pleuronectiformes</taxon>
        <taxon>Pleuronectoidei</taxon>
        <taxon>Cynoglossidae</taxon>
        <taxon>Cynoglossinae</taxon>
        <taxon>Cynoglossus</taxon>
    </lineage>
</organism>
<evidence type="ECO:0000313" key="23">
    <source>
        <dbReference type="Proteomes" id="UP000265120"/>
    </source>
</evidence>
<evidence type="ECO:0000256" key="7">
    <source>
        <dbReference type="ARBA" id="ARBA00022729"/>
    </source>
</evidence>
<dbReference type="AlphaFoldDB" id="A0A3P8VV73"/>
<dbReference type="GO" id="GO:0019871">
    <property type="term" value="F:sodium channel inhibitor activity"/>
    <property type="evidence" value="ECO:0007669"/>
    <property type="project" value="TreeGrafter"/>
</dbReference>
<dbReference type="GO" id="GO:0044325">
    <property type="term" value="F:transmembrane transporter binding"/>
    <property type="evidence" value="ECO:0007669"/>
    <property type="project" value="TreeGrafter"/>
</dbReference>